<feature type="transmembrane region" description="Helical" evidence="2">
    <location>
        <begin position="146"/>
        <end position="169"/>
    </location>
</feature>
<dbReference type="AlphaFoldDB" id="A0A9W7AL37"/>
<feature type="transmembrane region" description="Helical" evidence="2">
    <location>
        <begin position="418"/>
        <end position="438"/>
    </location>
</feature>
<gene>
    <name evidence="3" type="ORF">TrST_g3334</name>
</gene>
<protein>
    <submittedName>
        <fullName evidence="3">Uncharacterized protein</fullName>
    </submittedName>
</protein>
<feature type="region of interest" description="Disordered" evidence="1">
    <location>
        <begin position="1"/>
        <end position="37"/>
    </location>
</feature>
<dbReference type="Pfam" id="PF03382">
    <property type="entry name" value="DUF285"/>
    <property type="match status" value="1"/>
</dbReference>
<feature type="transmembrane region" description="Helical" evidence="2">
    <location>
        <begin position="586"/>
        <end position="607"/>
    </location>
</feature>
<keyword evidence="2" id="KW-0812">Transmembrane</keyword>
<feature type="transmembrane region" description="Helical" evidence="2">
    <location>
        <begin position="245"/>
        <end position="264"/>
    </location>
</feature>
<evidence type="ECO:0000313" key="3">
    <source>
        <dbReference type="EMBL" id="GMH71347.1"/>
    </source>
</evidence>
<keyword evidence="2" id="KW-1133">Transmembrane helix</keyword>
<accession>A0A9W7AL37</accession>
<reference evidence="4" key="1">
    <citation type="journal article" date="2023" name="Commun. Biol.">
        <title>Genome analysis of Parmales, the sister group of diatoms, reveals the evolutionary specialization of diatoms from phago-mixotrophs to photoautotrophs.</title>
        <authorList>
            <person name="Ban H."/>
            <person name="Sato S."/>
            <person name="Yoshikawa S."/>
            <person name="Yamada K."/>
            <person name="Nakamura Y."/>
            <person name="Ichinomiya M."/>
            <person name="Sato N."/>
            <person name="Blanc-Mathieu R."/>
            <person name="Endo H."/>
            <person name="Kuwata A."/>
            <person name="Ogata H."/>
        </authorList>
    </citation>
    <scope>NUCLEOTIDE SEQUENCE [LARGE SCALE GENOMIC DNA]</scope>
    <source>
        <strain evidence="4">NIES 3701</strain>
    </source>
</reference>
<dbReference type="EMBL" id="BRXY01000148">
    <property type="protein sequence ID" value="GMH71347.1"/>
    <property type="molecule type" value="Genomic_DNA"/>
</dbReference>
<feature type="transmembrane region" description="Helical" evidence="2">
    <location>
        <begin position="204"/>
        <end position="221"/>
    </location>
</feature>
<evidence type="ECO:0000313" key="4">
    <source>
        <dbReference type="Proteomes" id="UP001165085"/>
    </source>
</evidence>
<dbReference type="Proteomes" id="UP001165085">
    <property type="component" value="Unassembled WGS sequence"/>
</dbReference>
<feature type="transmembrane region" description="Helical" evidence="2">
    <location>
        <begin position="181"/>
        <end position="198"/>
    </location>
</feature>
<organism evidence="3 4">
    <name type="scientific">Triparma strigata</name>
    <dbReference type="NCBI Taxonomy" id="1606541"/>
    <lineage>
        <taxon>Eukaryota</taxon>
        <taxon>Sar</taxon>
        <taxon>Stramenopiles</taxon>
        <taxon>Ochrophyta</taxon>
        <taxon>Bolidophyceae</taxon>
        <taxon>Parmales</taxon>
        <taxon>Triparmaceae</taxon>
        <taxon>Triparma</taxon>
    </lineage>
</organism>
<dbReference type="InterPro" id="IPR005046">
    <property type="entry name" value="DUF285"/>
</dbReference>
<evidence type="ECO:0000256" key="2">
    <source>
        <dbReference type="SAM" id="Phobius"/>
    </source>
</evidence>
<feature type="transmembrane region" description="Helical" evidence="2">
    <location>
        <begin position="99"/>
        <end position="119"/>
    </location>
</feature>
<proteinExistence type="predicted"/>
<evidence type="ECO:0000256" key="1">
    <source>
        <dbReference type="SAM" id="MobiDB-lite"/>
    </source>
</evidence>
<keyword evidence="2" id="KW-0472">Membrane</keyword>
<name>A0A9W7AL37_9STRA</name>
<sequence length="964" mass="108577">MSSQKPSPTKLEEGEGLEMTDNPMHFNAESDDASDDSEKKLVKGASVKAFAKQVKKDAAVGVTKGLGSGADAKAGVSAEALSKAVNEGASGALLQRVNIAIGFFQTFGLVGLMTFKWPATFKTFFLSWLDLFNLDFSFLKEYSNEITMWIGLLLPLWLFLFMDCGMFNVRLHLRSEIPDSWKTLFLAVVPIATTYFWFVDLQVLAILIWVFTALVIFKFFYLRKLKHVCSTANENFQLKHQQNQMWYFLFFYTIAYLPGVWGFFKLTNFAPSIYSVGHSYGSLSITGLCFFSEPDNPSKWVPVAMTASGFPYYEKTVIVNLGGGEFYHYELYLYYDPDCDGTSEHMNYWIFDNTKPSTTATNDLDEDSSCEVAGYTSVNPPNGTQTWTLLCDGDWIDTNVTIVVEDDEIFVGKEPNPILVSTILISPIIYILVPLLALGHTGFTVKKFVSEVAKREDISYKESLARIGKEADESVIDMSVVDLSRDCPGYKASIVANLLAPYEEKFWWWKIFLLSEKGALATVIFCKTSSWVPVGIAGSCWLASAYCRPFWDDFEDKLDILTRSTTFVTCLSAALIEGGVLGGGEIFLAIILNFLAGATTLIIVYAIRPDRLLRGAWKAFKEDRRNASIRSGDAGIERMTEAQAAEMSLPDFEKFSKPIRVKLLMKFPDAFEFITSIDDGLEKILFLLKLLDAAAALFLTEGDCKKVPKEEFEKFDEHFRAALLLKFRDAFEFVSSLERTLLVLRMYESETAISHLTESDAAEISKEHFEELDEMLRLQLVEKFSTTLRRYFKFGNKSLRVAGEEWCEDSGKAEVKYGHISCWDVSEVTNMDHLFCANAFFKNGHSYRAAKMFHSDISRWSIDRVKSMKHMFDGAESFNRATIVNWNLRGKNTANMFGFGKPGEETMKKHKPRAITTIMVICPPGVGFGQQIQFLTPQGLPCLAVVPVGCYPGQQFPVLVEEQM</sequence>
<comment type="caution">
    <text evidence="3">The sequence shown here is derived from an EMBL/GenBank/DDBJ whole genome shotgun (WGS) entry which is preliminary data.</text>
</comment>
<keyword evidence="4" id="KW-1185">Reference proteome</keyword>